<name>A0A4R2R110_9PSEU</name>
<protein>
    <submittedName>
        <fullName evidence="2">CubicO group peptidase (Beta-lactamase class C family)</fullName>
    </submittedName>
</protein>
<feature type="domain" description="Beta-lactamase-related" evidence="1">
    <location>
        <begin position="23"/>
        <end position="374"/>
    </location>
</feature>
<dbReference type="PANTHER" id="PTHR43319">
    <property type="entry name" value="BETA-LACTAMASE-RELATED"/>
    <property type="match status" value="1"/>
</dbReference>
<dbReference type="RefSeq" id="WP_207894472.1">
    <property type="nucleotide sequence ID" value="NZ_SLXQ01000002.1"/>
</dbReference>
<keyword evidence="3" id="KW-1185">Reference proteome</keyword>
<dbReference type="InterPro" id="IPR001466">
    <property type="entry name" value="Beta-lactam-related"/>
</dbReference>
<dbReference type="InterPro" id="IPR052907">
    <property type="entry name" value="Beta-lactamase/esterase"/>
</dbReference>
<dbReference type="EMBL" id="SLXQ01000002">
    <property type="protein sequence ID" value="TCP55269.1"/>
    <property type="molecule type" value="Genomic_DNA"/>
</dbReference>
<evidence type="ECO:0000259" key="1">
    <source>
        <dbReference type="Pfam" id="PF00144"/>
    </source>
</evidence>
<accession>A0A4R2R110</accession>
<organism evidence="2 3">
    <name type="scientific">Tamaricihabitans halophyticus</name>
    <dbReference type="NCBI Taxonomy" id="1262583"/>
    <lineage>
        <taxon>Bacteria</taxon>
        <taxon>Bacillati</taxon>
        <taxon>Actinomycetota</taxon>
        <taxon>Actinomycetes</taxon>
        <taxon>Pseudonocardiales</taxon>
        <taxon>Pseudonocardiaceae</taxon>
        <taxon>Tamaricihabitans</taxon>
    </lineage>
</organism>
<sequence length="391" mass="42140">MSEQRIEPNGGWRSEYEPVVEVFRDNFDRHGEIGAGFAVYQDGEPVVDVWAGHRDPAGSTPWSADTLCCVFSATKGVTALAAHLLADRGELDLDAPVTRYWPEFAAGGKERIPVRYLLSHQAGLAATPRPVTLEDVCDWDVMTTMLAEMSPWWRPGELSCYHANTFGWLVGEVIRRISGASVGEFVRRELTEPLGLDFHIGLGAAERDRLAGLEEVYPAVAAMRAAEGLPEVVAAMLAGPWGLPYALDARWQAAQLPAVNGHGTAHGLARMYAALAGDGHLDGVRVLSGADAIERCRAGQGTLHDLFINLAAPDFPNEWGPGYTRNNGGHYGPNPDAFGFTGYGGSFGFADPEHRLAIGYVTNRLSWPADPLAGDPRTRGLVDATYACLAS</sequence>
<proteinExistence type="predicted"/>
<dbReference type="SUPFAM" id="SSF56601">
    <property type="entry name" value="beta-lactamase/transpeptidase-like"/>
    <property type="match status" value="1"/>
</dbReference>
<evidence type="ECO:0000313" key="2">
    <source>
        <dbReference type="EMBL" id="TCP55269.1"/>
    </source>
</evidence>
<dbReference type="Gene3D" id="3.40.710.10">
    <property type="entry name" value="DD-peptidase/beta-lactamase superfamily"/>
    <property type="match status" value="1"/>
</dbReference>
<dbReference type="InterPro" id="IPR012338">
    <property type="entry name" value="Beta-lactam/transpept-like"/>
</dbReference>
<dbReference type="PANTHER" id="PTHR43319:SF3">
    <property type="entry name" value="BETA-LACTAMASE-RELATED DOMAIN-CONTAINING PROTEIN"/>
    <property type="match status" value="1"/>
</dbReference>
<evidence type="ECO:0000313" key="3">
    <source>
        <dbReference type="Proteomes" id="UP000294911"/>
    </source>
</evidence>
<comment type="caution">
    <text evidence="2">The sequence shown here is derived from an EMBL/GenBank/DDBJ whole genome shotgun (WGS) entry which is preliminary data.</text>
</comment>
<gene>
    <name evidence="2" type="ORF">EV191_102481</name>
</gene>
<dbReference type="AlphaFoldDB" id="A0A4R2R110"/>
<dbReference type="Pfam" id="PF00144">
    <property type="entry name" value="Beta-lactamase"/>
    <property type="match status" value="1"/>
</dbReference>
<reference evidence="2 3" key="1">
    <citation type="submission" date="2019-03" db="EMBL/GenBank/DDBJ databases">
        <title>Genomic Encyclopedia of Type Strains, Phase IV (KMG-IV): sequencing the most valuable type-strain genomes for metagenomic binning, comparative biology and taxonomic classification.</title>
        <authorList>
            <person name="Goeker M."/>
        </authorList>
    </citation>
    <scope>NUCLEOTIDE SEQUENCE [LARGE SCALE GENOMIC DNA]</scope>
    <source>
        <strain evidence="2 3">DSM 45765</strain>
    </source>
</reference>
<dbReference type="Proteomes" id="UP000294911">
    <property type="component" value="Unassembled WGS sequence"/>
</dbReference>